<dbReference type="EMBL" id="KN839909">
    <property type="protein sequence ID" value="KIJ58820.1"/>
    <property type="molecule type" value="Genomic_DNA"/>
</dbReference>
<dbReference type="AlphaFoldDB" id="A0A0C9VMF1"/>
<organism evidence="2 3">
    <name type="scientific">Hydnomerulius pinastri MD-312</name>
    <dbReference type="NCBI Taxonomy" id="994086"/>
    <lineage>
        <taxon>Eukaryota</taxon>
        <taxon>Fungi</taxon>
        <taxon>Dikarya</taxon>
        <taxon>Basidiomycota</taxon>
        <taxon>Agaricomycotina</taxon>
        <taxon>Agaricomycetes</taxon>
        <taxon>Agaricomycetidae</taxon>
        <taxon>Boletales</taxon>
        <taxon>Boletales incertae sedis</taxon>
        <taxon>Leucogyrophana</taxon>
    </lineage>
</organism>
<evidence type="ECO:0000313" key="2">
    <source>
        <dbReference type="EMBL" id="KIJ58820.1"/>
    </source>
</evidence>
<gene>
    <name evidence="2" type="ORF">HYDPIDRAFT_119168</name>
</gene>
<protein>
    <submittedName>
        <fullName evidence="2">Uncharacterized protein</fullName>
    </submittedName>
</protein>
<dbReference type="HOGENOM" id="CLU_2210409_0_0_1"/>
<feature type="region of interest" description="Disordered" evidence="1">
    <location>
        <begin position="38"/>
        <end position="64"/>
    </location>
</feature>
<proteinExistence type="predicted"/>
<name>A0A0C9VMF1_9AGAM</name>
<reference evidence="2 3" key="1">
    <citation type="submission" date="2014-04" db="EMBL/GenBank/DDBJ databases">
        <title>Evolutionary Origins and Diversification of the Mycorrhizal Mutualists.</title>
        <authorList>
            <consortium name="DOE Joint Genome Institute"/>
            <consortium name="Mycorrhizal Genomics Consortium"/>
            <person name="Kohler A."/>
            <person name="Kuo A."/>
            <person name="Nagy L.G."/>
            <person name="Floudas D."/>
            <person name="Copeland A."/>
            <person name="Barry K.W."/>
            <person name="Cichocki N."/>
            <person name="Veneault-Fourrey C."/>
            <person name="LaButti K."/>
            <person name="Lindquist E.A."/>
            <person name="Lipzen A."/>
            <person name="Lundell T."/>
            <person name="Morin E."/>
            <person name="Murat C."/>
            <person name="Riley R."/>
            <person name="Ohm R."/>
            <person name="Sun H."/>
            <person name="Tunlid A."/>
            <person name="Henrissat B."/>
            <person name="Grigoriev I.V."/>
            <person name="Hibbett D.S."/>
            <person name="Martin F."/>
        </authorList>
    </citation>
    <scope>NUCLEOTIDE SEQUENCE [LARGE SCALE GENOMIC DNA]</scope>
    <source>
        <strain evidence="2 3">MD-312</strain>
    </source>
</reference>
<sequence length="107" mass="11435">MASALGLGWLRLGLESGSGSRSSLGWSRARTGLLCSSSTPKPCRSSDLVLQQSASHGGRSVPRPPTSLLTLLCMENKYLSSEGIQMRTGKGKKRTSRLGGPEIRCTW</sequence>
<keyword evidence="3" id="KW-1185">Reference proteome</keyword>
<accession>A0A0C9VMF1</accession>
<evidence type="ECO:0000256" key="1">
    <source>
        <dbReference type="SAM" id="MobiDB-lite"/>
    </source>
</evidence>
<dbReference type="Proteomes" id="UP000053820">
    <property type="component" value="Unassembled WGS sequence"/>
</dbReference>
<evidence type="ECO:0000313" key="3">
    <source>
        <dbReference type="Proteomes" id="UP000053820"/>
    </source>
</evidence>